<accession>A0AA88GH40</accession>
<evidence type="ECO:0000313" key="2">
    <source>
        <dbReference type="EMBL" id="KAG2375068.1"/>
    </source>
</evidence>
<reference evidence="2 3" key="1">
    <citation type="journal article" date="2018" name="BMC Genomics">
        <title>The genome of Naegleria lovaniensis, the basis for a comparative approach to unravel pathogenicity factors of the human pathogenic amoeba N. fowleri.</title>
        <authorList>
            <person name="Liechti N."/>
            <person name="Schurch N."/>
            <person name="Bruggmann R."/>
            <person name="Wittwer M."/>
        </authorList>
    </citation>
    <scope>NUCLEOTIDE SEQUENCE [LARGE SCALE GENOMIC DNA]</scope>
    <source>
        <strain evidence="2 3">ATCC 30569</strain>
    </source>
</reference>
<dbReference type="Proteomes" id="UP000816034">
    <property type="component" value="Unassembled WGS sequence"/>
</dbReference>
<dbReference type="AlphaFoldDB" id="A0AA88GH40"/>
<evidence type="ECO:0000256" key="1">
    <source>
        <dbReference type="SAM" id="Phobius"/>
    </source>
</evidence>
<dbReference type="RefSeq" id="XP_044544242.1">
    <property type="nucleotide sequence ID" value="XM_044685576.1"/>
</dbReference>
<name>A0AA88GH40_NAELO</name>
<keyword evidence="1" id="KW-0472">Membrane</keyword>
<evidence type="ECO:0000313" key="3">
    <source>
        <dbReference type="Proteomes" id="UP000816034"/>
    </source>
</evidence>
<keyword evidence="1" id="KW-1133">Transmembrane helix</keyword>
<dbReference type="GeneID" id="68102526"/>
<keyword evidence="3" id="KW-1185">Reference proteome</keyword>
<feature type="transmembrane region" description="Helical" evidence="1">
    <location>
        <begin position="89"/>
        <end position="118"/>
    </location>
</feature>
<organism evidence="2 3">
    <name type="scientific">Naegleria lovaniensis</name>
    <name type="common">Amoeba</name>
    <dbReference type="NCBI Taxonomy" id="51637"/>
    <lineage>
        <taxon>Eukaryota</taxon>
        <taxon>Discoba</taxon>
        <taxon>Heterolobosea</taxon>
        <taxon>Tetramitia</taxon>
        <taxon>Eutetramitia</taxon>
        <taxon>Vahlkampfiidae</taxon>
        <taxon>Naegleria</taxon>
    </lineage>
</organism>
<proteinExistence type="predicted"/>
<gene>
    <name evidence="2" type="ORF">C9374_010072</name>
</gene>
<sequence length="179" mass="20474">MNRSAAFKTVLGNLKKSSATTSTAMAQQQKSNILVLRFTSAQHQQRFLQSLAKRNNPGFFDVASGMYESDKYKLDNKPFEFRNGEPFFLFYYLGSVIISIPATMACVLSAIFFLWYSFFDTQVTRSRSNPHPFLETKNGAQAQASLIPLLRGTMKFGILNADYKQLYWNELNRAKKHEL</sequence>
<comment type="caution">
    <text evidence="2">The sequence shown here is derived from an EMBL/GenBank/DDBJ whole genome shotgun (WGS) entry which is preliminary data.</text>
</comment>
<dbReference type="EMBL" id="PYSW02000040">
    <property type="protein sequence ID" value="KAG2375068.1"/>
    <property type="molecule type" value="Genomic_DNA"/>
</dbReference>
<keyword evidence="1" id="KW-0812">Transmembrane</keyword>
<protein>
    <submittedName>
        <fullName evidence="2">Uncharacterized protein</fullName>
    </submittedName>
</protein>